<dbReference type="Proteomes" id="UP000789920">
    <property type="component" value="Unassembled WGS sequence"/>
</dbReference>
<protein>
    <submittedName>
        <fullName evidence="1">15147_t:CDS:1</fullName>
    </submittedName>
</protein>
<evidence type="ECO:0000313" key="1">
    <source>
        <dbReference type="EMBL" id="CAG8764851.1"/>
    </source>
</evidence>
<organism evidence="1 2">
    <name type="scientific">Racocetra persica</name>
    <dbReference type="NCBI Taxonomy" id="160502"/>
    <lineage>
        <taxon>Eukaryota</taxon>
        <taxon>Fungi</taxon>
        <taxon>Fungi incertae sedis</taxon>
        <taxon>Mucoromycota</taxon>
        <taxon>Glomeromycotina</taxon>
        <taxon>Glomeromycetes</taxon>
        <taxon>Diversisporales</taxon>
        <taxon>Gigasporaceae</taxon>
        <taxon>Racocetra</taxon>
    </lineage>
</organism>
<reference evidence="1" key="1">
    <citation type="submission" date="2021-06" db="EMBL/GenBank/DDBJ databases">
        <authorList>
            <person name="Kallberg Y."/>
            <person name="Tangrot J."/>
            <person name="Rosling A."/>
        </authorList>
    </citation>
    <scope>NUCLEOTIDE SEQUENCE</scope>
    <source>
        <strain evidence="1">MA461A</strain>
    </source>
</reference>
<dbReference type="EMBL" id="CAJVQC010037894">
    <property type="protein sequence ID" value="CAG8764851.1"/>
    <property type="molecule type" value="Genomic_DNA"/>
</dbReference>
<sequence length="85" mass="9944">MPKTKPGYYAVRKDRKPGIYLTWEECESQVKGFSDANYQRDKDLRNLSERLPGEQQTNNRAEIYAVIKAIESCENKKKSLEIFID</sequence>
<feature type="non-terminal residue" evidence="1">
    <location>
        <position position="85"/>
    </location>
</feature>
<proteinExistence type="predicted"/>
<keyword evidence="2" id="KW-1185">Reference proteome</keyword>
<comment type="caution">
    <text evidence="1">The sequence shown here is derived from an EMBL/GenBank/DDBJ whole genome shotgun (WGS) entry which is preliminary data.</text>
</comment>
<accession>A0ACA9QTB5</accession>
<name>A0ACA9QTB5_9GLOM</name>
<evidence type="ECO:0000313" key="2">
    <source>
        <dbReference type="Proteomes" id="UP000789920"/>
    </source>
</evidence>
<gene>
    <name evidence="1" type="ORF">RPERSI_LOCUS15666</name>
</gene>